<evidence type="ECO:0000256" key="1">
    <source>
        <dbReference type="SAM" id="MobiDB-lite"/>
    </source>
</evidence>
<dbReference type="InterPro" id="IPR000626">
    <property type="entry name" value="Ubiquitin-like_dom"/>
</dbReference>
<dbReference type="GO" id="GO:0030674">
    <property type="term" value="F:protein-macromolecule adaptor activity"/>
    <property type="evidence" value="ECO:0007669"/>
    <property type="project" value="EnsemblFungi"/>
</dbReference>
<feature type="compositionally biased region" description="Polar residues" evidence="1">
    <location>
        <begin position="86"/>
        <end position="114"/>
    </location>
</feature>
<feature type="compositionally biased region" description="Polar residues" evidence="1">
    <location>
        <begin position="303"/>
        <end position="312"/>
    </location>
</feature>
<dbReference type="PROSITE" id="PS50030">
    <property type="entry name" value="UBA"/>
    <property type="match status" value="1"/>
</dbReference>
<gene>
    <name evidence="4" type="ORF">A1O9_07150</name>
</gene>
<evidence type="ECO:0000313" key="4">
    <source>
        <dbReference type="EMBL" id="KEF56960.1"/>
    </source>
</evidence>
<dbReference type="PROSITE" id="PS50053">
    <property type="entry name" value="UBIQUITIN_2"/>
    <property type="match status" value="1"/>
</dbReference>
<dbReference type="Gene3D" id="1.10.8.10">
    <property type="entry name" value="DNA helicase RuvA subunit, C-terminal domain"/>
    <property type="match status" value="1"/>
</dbReference>
<evidence type="ECO:0000259" key="2">
    <source>
        <dbReference type="PROSITE" id="PS50030"/>
    </source>
</evidence>
<dbReference type="VEuPathDB" id="FungiDB:A1O9_07150"/>
<feature type="compositionally biased region" description="Polar residues" evidence="1">
    <location>
        <begin position="347"/>
        <end position="372"/>
    </location>
</feature>
<sequence>MTEPTGSEDASVTFHIKSSGGQKWTLTLPLTTTTQDLKVKLATEEYANVPTTAQRLIYSGKVLKDNDTLATHNVKEGNTMHLVKSAASNQRQNPATQSSTANPSSATPQATGVPQNLAAGTGNDPLAGLTGARYAGFAQLPSASMFNTPQTPEDVVRQLEDPNFQQMMREAMNNPQFIDMMINANPGLRQMGPQARQVLQSDYFRRLMTDPQALRSMMQMQQQMGMGGLGGMGGGMGGQEAFPAPGVTNTTESRDGQTRATQDDQTQQPSSQQQAQQNPFAALGNMNANPFASLFGAPPPFPTTQQNPSSPGTQTNSSTTDQQTQQQQQQQQQNPFAALFNPALFGQPQQGGNQNTSPSPFGNPWMQNNPFLQNPEAANQFLQALGGGGGPGGPGGPAGGGFGAAQGNDPGNLGNLFNMFGGGERPTSPPDNRPPEERYEVQLRQLNDMGFYDFDRNVQALRRTGGSVNGAIEYLLGNP</sequence>
<dbReference type="AlphaFoldDB" id="A0A072PN45"/>
<name>A0A072PN45_9EURO</name>
<feature type="domain" description="Ubiquitin-like" evidence="3">
    <location>
        <begin position="12"/>
        <end position="89"/>
    </location>
</feature>
<dbReference type="FunFam" id="1.10.8.10:FF:000024">
    <property type="entry name" value="Ubiquitin domain-containing protein DSK2"/>
    <property type="match status" value="1"/>
</dbReference>
<dbReference type="GO" id="GO:0036503">
    <property type="term" value="P:ERAD pathway"/>
    <property type="evidence" value="ECO:0007669"/>
    <property type="project" value="EnsemblFungi"/>
</dbReference>
<dbReference type="InterPro" id="IPR009060">
    <property type="entry name" value="UBA-like_sf"/>
</dbReference>
<dbReference type="Gene3D" id="3.10.20.90">
    <property type="entry name" value="Phosphatidylinositol 3-kinase Catalytic Subunit, Chain A, domain 1"/>
    <property type="match status" value="1"/>
</dbReference>
<dbReference type="OrthoDB" id="267397at2759"/>
<feature type="region of interest" description="Disordered" evidence="1">
    <location>
        <begin position="86"/>
        <end position="124"/>
    </location>
</feature>
<feature type="compositionally biased region" description="Low complexity" evidence="1">
    <location>
        <begin position="258"/>
        <end position="277"/>
    </location>
</feature>
<evidence type="ECO:0008006" key="6">
    <source>
        <dbReference type="Google" id="ProtNLM"/>
    </source>
</evidence>
<dbReference type="EMBL" id="AMGV01000005">
    <property type="protein sequence ID" value="KEF56960.1"/>
    <property type="molecule type" value="Genomic_DNA"/>
</dbReference>
<dbReference type="InterPro" id="IPR029071">
    <property type="entry name" value="Ubiquitin-like_domsf"/>
</dbReference>
<dbReference type="GO" id="GO:0030474">
    <property type="term" value="P:spindle pole body duplication"/>
    <property type="evidence" value="ECO:0007669"/>
    <property type="project" value="EnsemblFungi"/>
</dbReference>
<dbReference type="PANTHER" id="PTHR10677">
    <property type="entry name" value="UBIQUILIN"/>
    <property type="match status" value="1"/>
</dbReference>
<dbReference type="CDD" id="cd14324">
    <property type="entry name" value="UBA_Dsk2p_like"/>
    <property type="match status" value="1"/>
</dbReference>
<evidence type="ECO:0000313" key="5">
    <source>
        <dbReference type="Proteomes" id="UP000027920"/>
    </source>
</evidence>
<dbReference type="InterPro" id="IPR015940">
    <property type="entry name" value="UBA"/>
</dbReference>
<dbReference type="PANTHER" id="PTHR10677:SF3">
    <property type="entry name" value="FI07626P-RELATED"/>
    <property type="match status" value="1"/>
</dbReference>
<feature type="domain" description="UBA" evidence="2">
    <location>
        <begin position="434"/>
        <end position="478"/>
    </location>
</feature>
<dbReference type="SUPFAM" id="SSF54236">
    <property type="entry name" value="Ubiquitin-like"/>
    <property type="match status" value="1"/>
</dbReference>
<comment type="caution">
    <text evidence="4">The sequence shown here is derived from an EMBL/GenBank/DDBJ whole genome shotgun (WGS) entry which is preliminary data.</text>
</comment>
<dbReference type="HOGENOM" id="CLU_024293_0_1_1"/>
<accession>A0A072PN45</accession>
<dbReference type="InterPro" id="IPR015496">
    <property type="entry name" value="Ubiquilin"/>
</dbReference>
<dbReference type="Pfam" id="PF00627">
    <property type="entry name" value="UBA"/>
    <property type="match status" value="1"/>
</dbReference>
<dbReference type="Proteomes" id="UP000027920">
    <property type="component" value="Unassembled WGS sequence"/>
</dbReference>
<dbReference type="GO" id="GO:0005829">
    <property type="term" value="C:cytosol"/>
    <property type="evidence" value="ECO:0007669"/>
    <property type="project" value="TreeGrafter"/>
</dbReference>
<dbReference type="SUPFAM" id="SSF46934">
    <property type="entry name" value="UBA-like"/>
    <property type="match status" value="1"/>
</dbReference>
<feature type="compositionally biased region" description="Low complexity" evidence="1">
    <location>
        <begin position="405"/>
        <end position="419"/>
    </location>
</feature>
<feature type="compositionally biased region" description="Gly residues" evidence="1">
    <location>
        <begin position="385"/>
        <end position="404"/>
    </location>
</feature>
<dbReference type="Pfam" id="PF00240">
    <property type="entry name" value="ubiquitin"/>
    <property type="match status" value="1"/>
</dbReference>
<protein>
    <recommendedName>
        <fullName evidence="6">Ubiquilin</fullName>
    </recommendedName>
</protein>
<dbReference type="GO" id="GO:0006511">
    <property type="term" value="P:ubiquitin-dependent protein catabolic process"/>
    <property type="evidence" value="ECO:0007669"/>
    <property type="project" value="TreeGrafter"/>
</dbReference>
<organism evidence="4 5">
    <name type="scientific">Exophiala aquamarina CBS 119918</name>
    <dbReference type="NCBI Taxonomy" id="1182545"/>
    <lineage>
        <taxon>Eukaryota</taxon>
        <taxon>Fungi</taxon>
        <taxon>Dikarya</taxon>
        <taxon>Ascomycota</taxon>
        <taxon>Pezizomycotina</taxon>
        <taxon>Eurotiomycetes</taxon>
        <taxon>Chaetothyriomycetidae</taxon>
        <taxon>Chaetothyriales</taxon>
        <taxon>Herpotrichiellaceae</taxon>
        <taxon>Exophiala</taxon>
    </lineage>
</organism>
<dbReference type="SMART" id="SM00165">
    <property type="entry name" value="UBA"/>
    <property type="match status" value="1"/>
</dbReference>
<dbReference type="SMART" id="SM00213">
    <property type="entry name" value="UBQ"/>
    <property type="match status" value="1"/>
</dbReference>
<dbReference type="STRING" id="1182545.A0A072PN45"/>
<dbReference type="SMART" id="SM00727">
    <property type="entry name" value="STI1"/>
    <property type="match status" value="2"/>
</dbReference>
<dbReference type="InterPro" id="IPR006636">
    <property type="entry name" value="STI1_HS-bd"/>
</dbReference>
<reference evidence="4 5" key="1">
    <citation type="submission" date="2013-03" db="EMBL/GenBank/DDBJ databases">
        <title>The Genome Sequence of Exophiala aquamarina CBS 119918.</title>
        <authorList>
            <consortium name="The Broad Institute Genomics Platform"/>
            <person name="Cuomo C."/>
            <person name="de Hoog S."/>
            <person name="Gorbushina A."/>
            <person name="Walker B."/>
            <person name="Young S.K."/>
            <person name="Zeng Q."/>
            <person name="Gargeya S."/>
            <person name="Fitzgerald M."/>
            <person name="Haas B."/>
            <person name="Abouelleil A."/>
            <person name="Allen A.W."/>
            <person name="Alvarado L."/>
            <person name="Arachchi H.M."/>
            <person name="Berlin A.M."/>
            <person name="Chapman S.B."/>
            <person name="Gainer-Dewar J."/>
            <person name="Goldberg J."/>
            <person name="Griggs A."/>
            <person name="Gujja S."/>
            <person name="Hansen M."/>
            <person name="Howarth C."/>
            <person name="Imamovic A."/>
            <person name="Ireland A."/>
            <person name="Larimer J."/>
            <person name="McCowan C."/>
            <person name="Murphy C."/>
            <person name="Pearson M."/>
            <person name="Poon T.W."/>
            <person name="Priest M."/>
            <person name="Roberts A."/>
            <person name="Saif S."/>
            <person name="Shea T."/>
            <person name="Sisk P."/>
            <person name="Sykes S."/>
            <person name="Wortman J."/>
            <person name="Nusbaum C."/>
            <person name="Birren B."/>
        </authorList>
    </citation>
    <scope>NUCLEOTIDE SEQUENCE [LARGE SCALE GENOMIC DNA]</scope>
    <source>
        <strain evidence="4 5">CBS 119918</strain>
    </source>
</reference>
<dbReference type="RefSeq" id="XP_013259550.1">
    <property type="nucleotide sequence ID" value="XM_013404096.1"/>
</dbReference>
<keyword evidence="5" id="KW-1185">Reference proteome</keyword>
<evidence type="ECO:0000259" key="3">
    <source>
        <dbReference type="PROSITE" id="PS50053"/>
    </source>
</evidence>
<feature type="region of interest" description="Disordered" evidence="1">
    <location>
        <begin position="230"/>
        <end position="436"/>
    </location>
</feature>
<dbReference type="GeneID" id="25282064"/>
<dbReference type="GO" id="GO:0036435">
    <property type="term" value="F:K48-linked polyubiquitin modification-dependent protein binding"/>
    <property type="evidence" value="ECO:0007669"/>
    <property type="project" value="EnsemblFungi"/>
</dbReference>
<feature type="compositionally biased region" description="Low complexity" evidence="1">
    <location>
        <begin position="313"/>
        <end position="334"/>
    </location>
</feature>
<proteinExistence type="predicted"/>
<dbReference type="GO" id="GO:0072665">
    <property type="term" value="P:protein localization to vacuole"/>
    <property type="evidence" value="ECO:0007669"/>
    <property type="project" value="EnsemblFungi"/>
</dbReference>